<evidence type="ECO:0000256" key="9">
    <source>
        <dbReference type="RuleBase" id="RU000461"/>
    </source>
</evidence>
<keyword evidence="3 8" id="KW-0349">Heme</keyword>
<dbReference type="CTD" id="183248"/>
<dbReference type="GO" id="GO:0005506">
    <property type="term" value="F:iron ion binding"/>
    <property type="evidence" value="ECO:0007669"/>
    <property type="project" value="InterPro"/>
</dbReference>
<reference evidence="11 12" key="1">
    <citation type="journal article" date="1998" name="Science">
        <title>Genome sequence of the nematode C. elegans: a platform for investigating biology.</title>
        <authorList>
            <consortium name="The C. elegans sequencing consortium"/>
            <person name="Sulson J.E."/>
            <person name="Waterston R."/>
        </authorList>
    </citation>
    <scope>NUCLEOTIDE SEQUENCE [LARGE SCALE GENOMIC DNA]</scope>
    <source>
        <strain evidence="11 12">Bristol N2</strain>
    </source>
</reference>
<keyword evidence="12" id="KW-1185">Reference proteome</keyword>
<dbReference type="STRING" id="6239.C36A4.6.1"/>
<feature type="transmembrane region" description="Helical" evidence="10">
    <location>
        <begin position="6"/>
        <end position="22"/>
    </location>
</feature>
<dbReference type="InterPro" id="IPR017972">
    <property type="entry name" value="Cyt_P450_CS"/>
</dbReference>
<dbReference type="CDD" id="cd11055">
    <property type="entry name" value="CYP3A-like"/>
    <property type="match status" value="1"/>
</dbReference>
<dbReference type="OMA" id="NLAWIEL"/>
<keyword evidence="5 9" id="KW-0560">Oxidoreductase</keyword>
<dbReference type="eggNOG" id="KOG0158">
    <property type="taxonomic scope" value="Eukaryota"/>
</dbReference>
<dbReference type="FunFam" id="1.10.630.10:FF:000182">
    <property type="entry name" value="Cytochrome P450 3A4"/>
    <property type="match status" value="1"/>
</dbReference>
<dbReference type="EMBL" id="BX284603">
    <property type="protein sequence ID" value="CAA91272.1"/>
    <property type="molecule type" value="Genomic_DNA"/>
</dbReference>
<dbReference type="FunCoup" id="Q27479">
    <property type="interactions" value="46"/>
</dbReference>
<evidence type="ECO:0000313" key="11">
    <source>
        <dbReference type="EMBL" id="CAA91272.1"/>
    </source>
</evidence>
<evidence type="ECO:0000256" key="1">
    <source>
        <dbReference type="ARBA" id="ARBA00001971"/>
    </source>
</evidence>
<comment type="cofactor">
    <cofactor evidence="1 8">
        <name>heme</name>
        <dbReference type="ChEBI" id="CHEBI:30413"/>
    </cofactor>
</comment>
<proteinExistence type="inferred from homology"/>
<organism evidence="11 12">
    <name type="scientific">Caenorhabditis elegans</name>
    <dbReference type="NCBI Taxonomy" id="6239"/>
    <lineage>
        <taxon>Eukaryota</taxon>
        <taxon>Metazoa</taxon>
        <taxon>Ecdysozoa</taxon>
        <taxon>Nematoda</taxon>
        <taxon>Chromadorea</taxon>
        <taxon>Rhabditida</taxon>
        <taxon>Rhabditina</taxon>
        <taxon>Rhabditomorpha</taxon>
        <taxon>Rhabditoidea</taxon>
        <taxon>Rhabditidae</taxon>
        <taxon>Peloderinae</taxon>
        <taxon>Caenorhabditis</taxon>
    </lineage>
</organism>
<sequence length="501" mass="57987">MAILIISTIFFTIITFISYSIWRRHAIFKLRSSIGIPGPPVHWLWGNLNIIKDRVSRLGYNDTTQWHPTLHTKYGPIFGLYCGTQLHITVSEEEDIKEIFIQNFSNFSDRMTPDIFGMNQLNQSLLQNTYATGWKHTRSAIAPIFSTGKMKAMHETLVSKIDIFLEVLKEKSSSGQKWDIFENFQSLSLDIIGKCAFAIDSNCQRDRTDLFYVQARKFVGAVDLKKSWILPVSLILPELSWLWRFLYKFSDLSAAELPLVKGLVDLYDRRRAGEGGNDSTDLLNLLIRRETIGKMTQREVIENCFAFLIAGYETTSTAMMFSAYLLAEYPIVQQKLYEEIKKTKENAGLNYDSIHNMKYLDCVYKESLRFYPPTTHFTNRVCLNDMTIRGQIYPEDSTLKVQPYTIHRNPANWESPDEFQPERFENWEEKSSSLKWIPFGVGPRYCVGMRFAEMEFKTTIAKLLDTFELSLVPGDPPMIPETNGVIFRPRSPVRLNLKLRI</sequence>
<evidence type="ECO:0000313" key="12">
    <source>
        <dbReference type="Proteomes" id="UP000001940"/>
    </source>
</evidence>
<dbReference type="PRINTS" id="PR00385">
    <property type="entry name" value="P450"/>
</dbReference>
<dbReference type="PhylomeDB" id="Q27479"/>
<dbReference type="InterPro" id="IPR036396">
    <property type="entry name" value="Cyt_P450_sf"/>
</dbReference>
<dbReference type="SMR" id="Q27479"/>
<accession>Q27479</accession>
<keyword evidence="4 8" id="KW-0479">Metal-binding</keyword>
<comment type="similarity">
    <text evidence="2 9">Belongs to the cytochrome P450 family.</text>
</comment>
<dbReference type="PIR" id="T19766">
    <property type="entry name" value="T19766"/>
</dbReference>
<gene>
    <name evidence="13" type="primary">cyp-25a4</name>
    <name evidence="11" type="synonym">cyp-25A4</name>
    <name evidence="13" type="ORF">C36A4.6</name>
    <name evidence="11" type="ORF">CELE_C36A4.6</name>
</gene>
<dbReference type="InterPro" id="IPR002401">
    <property type="entry name" value="Cyt_P450_E_grp-I"/>
</dbReference>
<dbReference type="SUPFAM" id="SSF48264">
    <property type="entry name" value="Cytochrome P450"/>
    <property type="match status" value="1"/>
</dbReference>
<name>Q27479_CAEEL</name>
<dbReference type="OrthoDB" id="2789670at2759"/>
<dbReference type="KEGG" id="cel:CELE_C36A4.6"/>
<keyword evidence="6 8" id="KW-0408">Iron</keyword>
<evidence type="ECO:0000313" key="13">
    <source>
        <dbReference type="WormBase" id="C36A4.6"/>
    </source>
</evidence>
<evidence type="ECO:0000256" key="5">
    <source>
        <dbReference type="ARBA" id="ARBA00023002"/>
    </source>
</evidence>
<dbReference type="Bgee" id="WBGene00007967">
    <property type="expression patterns" value="Expressed in adult organism and 3 other cell types or tissues"/>
</dbReference>
<dbReference type="WormBase" id="C36A4.6">
    <property type="protein sequence ID" value="CE03074"/>
    <property type="gene ID" value="WBGene00007967"/>
    <property type="gene designation" value="cyp-25A4"/>
</dbReference>
<dbReference type="RefSeq" id="NP_497779.1">
    <property type="nucleotide sequence ID" value="NM_065378.3"/>
</dbReference>
<keyword evidence="10" id="KW-0812">Transmembrane</keyword>
<dbReference type="GO" id="GO:0016705">
    <property type="term" value="F:oxidoreductase activity, acting on paired donors, with incorporation or reduction of molecular oxygen"/>
    <property type="evidence" value="ECO:0007669"/>
    <property type="project" value="InterPro"/>
</dbReference>
<dbReference type="HOGENOM" id="CLU_001570_5_2_1"/>
<dbReference type="Gene3D" id="1.10.630.10">
    <property type="entry name" value="Cytochrome P450"/>
    <property type="match status" value="1"/>
</dbReference>
<evidence type="ECO:0000256" key="6">
    <source>
        <dbReference type="ARBA" id="ARBA00023004"/>
    </source>
</evidence>
<dbReference type="AGR" id="WB:WBGene00007967"/>
<dbReference type="GO" id="GO:0004497">
    <property type="term" value="F:monooxygenase activity"/>
    <property type="evidence" value="ECO:0007669"/>
    <property type="project" value="UniProtKB-KW"/>
</dbReference>
<dbReference type="UCSC" id="C36A4.6">
    <property type="organism name" value="c. elegans"/>
</dbReference>
<dbReference type="GO" id="GO:0020037">
    <property type="term" value="F:heme binding"/>
    <property type="evidence" value="ECO:0007669"/>
    <property type="project" value="InterPro"/>
</dbReference>
<dbReference type="PROSITE" id="PS00086">
    <property type="entry name" value="CYTOCHROME_P450"/>
    <property type="match status" value="1"/>
</dbReference>
<evidence type="ECO:0000256" key="3">
    <source>
        <dbReference type="ARBA" id="ARBA00022617"/>
    </source>
</evidence>
<keyword evidence="7 9" id="KW-0503">Monooxygenase</keyword>
<feature type="binding site" description="axial binding residue" evidence="8">
    <location>
        <position position="446"/>
    </location>
    <ligand>
        <name>heme</name>
        <dbReference type="ChEBI" id="CHEBI:30413"/>
    </ligand>
    <ligandPart>
        <name>Fe</name>
        <dbReference type="ChEBI" id="CHEBI:18248"/>
    </ligandPart>
</feature>
<dbReference type="InterPro" id="IPR050476">
    <property type="entry name" value="Insect_CytP450_Detox"/>
</dbReference>
<dbReference type="PRINTS" id="PR00463">
    <property type="entry name" value="EP450I"/>
</dbReference>
<dbReference type="PeptideAtlas" id="Q27479"/>
<keyword evidence="10" id="KW-0472">Membrane</keyword>
<evidence type="ECO:0000256" key="8">
    <source>
        <dbReference type="PIRSR" id="PIRSR602401-1"/>
    </source>
</evidence>
<protein>
    <submittedName>
        <fullName evidence="11">Cytochrome P450</fullName>
    </submittedName>
</protein>
<dbReference type="PaxDb" id="6239-C36A4.6"/>
<dbReference type="PANTHER" id="PTHR24292:SF102">
    <property type="entry name" value="CYTOCHROME P450 FAMILY-RELATED"/>
    <property type="match status" value="1"/>
</dbReference>
<evidence type="ECO:0000256" key="4">
    <source>
        <dbReference type="ARBA" id="ARBA00022723"/>
    </source>
</evidence>
<dbReference type="AlphaFoldDB" id="Q27479"/>
<evidence type="ECO:0000256" key="10">
    <source>
        <dbReference type="SAM" id="Phobius"/>
    </source>
</evidence>
<dbReference type="InParanoid" id="Q27479"/>
<keyword evidence="10" id="KW-1133">Transmembrane helix</keyword>
<dbReference type="Proteomes" id="UP000001940">
    <property type="component" value="Chromosome III"/>
</dbReference>
<dbReference type="PANTHER" id="PTHR24292">
    <property type="entry name" value="CYTOCHROME P450"/>
    <property type="match status" value="1"/>
</dbReference>
<dbReference type="InterPro" id="IPR001128">
    <property type="entry name" value="Cyt_P450"/>
</dbReference>
<dbReference type="GeneID" id="183248"/>
<evidence type="ECO:0000256" key="2">
    <source>
        <dbReference type="ARBA" id="ARBA00010617"/>
    </source>
</evidence>
<evidence type="ECO:0000256" key="7">
    <source>
        <dbReference type="ARBA" id="ARBA00023033"/>
    </source>
</evidence>
<dbReference type="Pfam" id="PF00067">
    <property type="entry name" value="p450"/>
    <property type="match status" value="1"/>
</dbReference>